<dbReference type="EMBL" id="KV921890">
    <property type="protein sequence ID" value="ORE08332.1"/>
    <property type="molecule type" value="Genomic_DNA"/>
</dbReference>
<dbReference type="VEuPathDB" id="FungiDB:BCV72DRAFT_91810"/>
<sequence>MLPNEKKSRLSCLGSDKKVICKSSECVERRNPERRISIYPLKVCYYCSVSDAVRIWNRDVKTAKNICSILTNYISSNFNIQSRLESLQRGTRAVQDH</sequence>
<accession>A0A1X0R8I5</accession>
<protein>
    <submittedName>
        <fullName evidence="1">Uncharacterized protein</fullName>
    </submittedName>
</protein>
<proteinExistence type="predicted"/>
<dbReference type="Proteomes" id="UP000242414">
    <property type="component" value="Unassembled WGS sequence"/>
</dbReference>
<name>A0A1X0R8I5_RHIZD</name>
<organism evidence="1">
    <name type="scientific">Rhizopus microsporus var. microsporus</name>
    <dbReference type="NCBI Taxonomy" id="86635"/>
    <lineage>
        <taxon>Eukaryota</taxon>
        <taxon>Fungi</taxon>
        <taxon>Fungi incertae sedis</taxon>
        <taxon>Mucoromycota</taxon>
        <taxon>Mucoromycotina</taxon>
        <taxon>Mucoromycetes</taxon>
        <taxon>Mucorales</taxon>
        <taxon>Mucorineae</taxon>
        <taxon>Rhizopodaceae</taxon>
        <taxon>Rhizopus</taxon>
    </lineage>
</organism>
<evidence type="ECO:0000313" key="1">
    <source>
        <dbReference type="EMBL" id="ORE08332.1"/>
    </source>
</evidence>
<dbReference type="AlphaFoldDB" id="A0A1X0R8I5"/>
<gene>
    <name evidence="1" type="ORF">BCV72DRAFT_91810</name>
</gene>
<reference evidence="1" key="1">
    <citation type="journal article" date="2016" name="Proc. Natl. Acad. Sci. U.S.A.">
        <title>Lipid metabolic changes in an early divergent fungus govern the establishment of a mutualistic symbiosis with endobacteria.</title>
        <authorList>
            <person name="Lastovetsky O.A."/>
            <person name="Gaspar M.L."/>
            <person name="Mondo S.J."/>
            <person name="LaButti K.M."/>
            <person name="Sandor L."/>
            <person name="Grigoriev I.V."/>
            <person name="Henry S.A."/>
            <person name="Pawlowska T.E."/>
        </authorList>
    </citation>
    <scope>NUCLEOTIDE SEQUENCE [LARGE SCALE GENOMIC DNA]</scope>
    <source>
        <strain evidence="1">ATCC 52814</strain>
    </source>
</reference>